<keyword evidence="5" id="KW-1185">Reference proteome</keyword>
<proteinExistence type="predicted"/>
<feature type="domain" description="WsaF N-terminal" evidence="2">
    <location>
        <begin position="524"/>
        <end position="665"/>
    </location>
</feature>
<dbReference type="Pfam" id="PF22772">
    <property type="entry name" value="WsaF_C"/>
    <property type="match status" value="1"/>
</dbReference>
<dbReference type="Gene3D" id="3.40.50.2000">
    <property type="entry name" value="Glycogen Phosphorylase B"/>
    <property type="match status" value="1"/>
</dbReference>
<name>A0A7W6H5E4_9HYPH</name>
<accession>A0A7W6H5E4</accession>
<dbReference type="GO" id="GO:0030247">
    <property type="term" value="F:polysaccharide binding"/>
    <property type="evidence" value="ECO:0007669"/>
    <property type="project" value="InterPro"/>
</dbReference>
<dbReference type="InterPro" id="IPR055050">
    <property type="entry name" value="WsaF_C"/>
</dbReference>
<evidence type="ECO:0000313" key="4">
    <source>
        <dbReference type="EMBL" id="MBB3998889.1"/>
    </source>
</evidence>
<dbReference type="InterPro" id="IPR027417">
    <property type="entry name" value="P-loop_NTPase"/>
</dbReference>
<dbReference type="Gene3D" id="3.40.50.11090">
    <property type="match status" value="1"/>
</dbReference>
<feature type="region of interest" description="Disordered" evidence="1">
    <location>
        <begin position="351"/>
        <end position="372"/>
    </location>
</feature>
<dbReference type="Proteomes" id="UP000542776">
    <property type="component" value="Unassembled WGS sequence"/>
</dbReference>
<dbReference type="EMBL" id="JACIEK010000007">
    <property type="protein sequence ID" value="MBB3998889.1"/>
    <property type="molecule type" value="Genomic_DNA"/>
</dbReference>
<reference evidence="4 5" key="1">
    <citation type="submission" date="2020-08" db="EMBL/GenBank/DDBJ databases">
        <title>Genomic Encyclopedia of Type Strains, Phase IV (KMG-IV): sequencing the most valuable type-strain genomes for metagenomic binning, comparative biology and taxonomic classification.</title>
        <authorList>
            <person name="Goeker M."/>
        </authorList>
    </citation>
    <scope>NUCLEOTIDE SEQUENCE [LARGE SCALE GENOMIC DNA]</scope>
    <source>
        <strain evidence="4 5">DSM 102238</strain>
    </source>
</reference>
<dbReference type="AlphaFoldDB" id="A0A7W6H5E4"/>
<dbReference type="SUPFAM" id="SSF52540">
    <property type="entry name" value="P-loop containing nucleoside triphosphate hydrolases"/>
    <property type="match status" value="1"/>
</dbReference>
<protein>
    <submittedName>
        <fullName evidence="4">Uncharacterized protein</fullName>
    </submittedName>
</protein>
<dbReference type="Pfam" id="PF21374">
    <property type="entry name" value="WsaF_N"/>
    <property type="match status" value="1"/>
</dbReference>
<evidence type="ECO:0000259" key="2">
    <source>
        <dbReference type="Pfam" id="PF21374"/>
    </source>
</evidence>
<dbReference type="Gene3D" id="3.40.50.300">
    <property type="entry name" value="P-loop containing nucleotide triphosphate hydrolases"/>
    <property type="match status" value="1"/>
</dbReference>
<comment type="caution">
    <text evidence="4">The sequence shown here is derived from an EMBL/GenBank/DDBJ whole genome shotgun (WGS) entry which is preliminary data.</text>
</comment>
<dbReference type="InterPro" id="IPR048510">
    <property type="entry name" value="WsaF_N"/>
</dbReference>
<organism evidence="4 5">
    <name type="scientific">Aureimonas pseudogalii</name>
    <dbReference type="NCBI Taxonomy" id="1744844"/>
    <lineage>
        <taxon>Bacteria</taxon>
        <taxon>Pseudomonadati</taxon>
        <taxon>Pseudomonadota</taxon>
        <taxon>Alphaproteobacteria</taxon>
        <taxon>Hyphomicrobiales</taxon>
        <taxon>Aurantimonadaceae</taxon>
        <taxon>Aureimonas</taxon>
    </lineage>
</organism>
<evidence type="ECO:0000256" key="1">
    <source>
        <dbReference type="SAM" id="MobiDB-lite"/>
    </source>
</evidence>
<gene>
    <name evidence="4" type="ORF">GGR04_002744</name>
</gene>
<evidence type="ECO:0000259" key="3">
    <source>
        <dbReference type="Pfam" id="PF22772"/>
    </source>
</evidence>
<sequence>MTSETAVRPASPVGLLVLGMHRSGTSALTGLLERLGIPVAGELLPAEAYNEKGLYENRAVNAFHNRLLAHLGSRWDDPMPVSNGFVETRAGEAFAAELAGIISSELLAEAPIFAVKDPRMSRFVPLWRAAMARLGAEPMAVLPLRHPLDVAASLARRDGFVRAKSLLLWLDHTLAGEAATRDLKRTVLLYDDLLADWRGAADRISTELGLAWPKERGRVEAEVDAFLTPDLRHHTGRAAIGEGTRLDALTGRAWEALTALAAHARDSAEAAGARETLDAVRRDLGAATSVLSPYVAWEFAALGAASGEAERLALQVSAQDEAFRQSEATFRRALDEAETRKLDERRALEERWSDERREEAKRRSDERQDEARRWNDERAALGREIAELGSEVAPLRALPLQVHALETERNALRHEVAQRAMALEAIHRSTSWRALQPIRSLAGALPPGARNGLRRAAKGAWWTLTPWRMGERRRVREAFAALAASAASAPVSVAAPGAAGAAAAVRRLGQPALRVFQAPTDVPRLSMVTDSINEGSLFGGVATALIFSVLLAERTGRRLRIVTRTQAPATENVATVLRAHGIEHSGNIEFAFADIAGEGTEIDVAPDEIFVTTSWWTTRATADVIAEDRIVYILQEDERMFYPFGDEALVCAETMSHPGIVKVVNSGLLHRHLVEDGILSPDTAFFEPAFPDRIYFPEPRAEGKRRFFFYARPNNPRNLYARGVETIERAIAEGVLDPAVWDIHFVGKDLAPMVLAGSVKPILMQNMAWEDYAAFTRSVDLGLTLMYTPHPSYPPLDIAACGGVAVTNRFGVKQDLSNYSASIVCAEGEVETLVEALRAGATLALDAPTRAAAFAGNRILRDWPTAFAPVLDDLSRNERLVR</sequence>
<dbReference type="RefSeq" id="WP_183200418.1">
    <property type="nucleotide sequence ID" value="NZ_JACIEK010000007.1"/>
</dbReference>
<feature type="domain" description="WsaF C-terminal" evidence="3">
    <location>
        <begin position="705"/>
        <end position="838"/>
    </location>
</feature>
<evidence type="ECO:0000313" key="5">
    <source>
        <dbReference type="Proteomes" id="UP000542776"/>
    </source>
</evidence>